<keyword evidence="2" id="KW-1185">Reference proteome</keyword>
<dbReference type="EMBL" id="JAPKFM010000025">
    <property type="protein sequence ID" value="MCX2966308.1"/>
    <property type="molecule type" value="Genomic_DNA"/>
</dbReference>
<gene>
    <name evidence="1" type="ORF">OSB52_19685</name>
</gene>
<protein>
    <submittedName>
        <fullName evidence="1">Uncharacterized protein</fullName>
    </submittedName>
</protein>
<proteinExistence type="predicted"/>
<sequence>MSDEELRAVVGSIEQNGIRYMTVEYDYQLEKSDVRVAGVDSVRLPFDNAPSWTPVDHEDAAWLAQLGVPAPDPGSRQ</sequence>
<evidence type="ECO:0000313" key="2">
    <source>
        <dbReference type="Proteomes" id="UP001143347"/>
    </source>
</evidence>
<evidence type="ECO:0000313" key="1">
    <source>
        <dbReference type="EMBL" id="MCX2966308.1"/>
    </source>
</evidence>
<dbReference type="AlphaFoldDB" id="A0A9X3D7H2"/>
<organism evidence="1 2">
    <name type="scientific">Gordonia aquimaris</name>
    <dbReference type="NCBI Taxonomy" id="2984863"/>
    <lineage>
        <taxon>Bacteria</taxon>
        <taxon>Bacillati</taxon>
        <taxon>Actinomycetota</taxon>
        <taxon>Actinomycetes</taxon>
        <taxon>Mycobacteriales</taxon>
        <taxon>Gordoniaceae</taxon>
        <taxon>Gordonia</taxon>
    </lineage>
</organism>
<dbReference type="Proteomes" id="UP001143347">
    <property type="component" value="Unassembled WGS sequence"/>
</dbReference>
<reference evidence="1" key="1">
    <citation type="submission" date="2022-10" db="EMBL/GenBank/DDBJ databases">
        <title>WGS of marine actinomycetes from Thailand.</title>
        <authorList>
            <person name="Thawai C."/>
        </authorList>
    </citation>
    <scope>NUCLEOTIDE SEQUENCE</scope>
    <source>
        <strain evidence="1">SW21</strain>
    </source>
</reference>
<name>A0A9X3D7H2_9ACTN</name>
<accession>A0A9X3D7H2</accession>
<comment type="caution">
    <text evidence="1">The sequence shown here is derived from an EMBL/GenBank/DDBJ whole genome shotgun (WGS) entry which is preliminary data.</text>
</comment>
<dbReference type="RefSeq" id="WP_266063219.1">
    <property type="nucleotide sequence ID" value="NZ_JAPKFM010000025.1"/>
</dbReference>